<accession>A0A0L0HD83</accession>
<comment type="function">
    <text evidence="1">Forms a chaperone-bound H2A.Z-H2B complex that acts as a source for SWR1 complex-dependent H2A to H2A.Z histone replacement in chromatin.</text>
</comment>
<evidence type="ECO:0000256" key="4">
    <source>
        <dbReference type="ARBA" id="ARBA00023186"/>
    </source>
</evidence>
<evidence type="ECO:0000256" key="5">
    <source>
        <dbReference type="ARBA" id="ARBA00023242"/>
    </source>
</evidence>
<keyword evidence="4" id="KW-0143">Chaperone</keyword>
<evidence type="ECO:0000256" key="3">
    <source>
        <dbReference type="ARBA" id="ARBA00008057"/>
    </source>
</evidence>
<name>A0A0L0HD83_SPIPD</name>
<dbReference type="OMA" id="MEGVQDP"/>
<dbReference type="EMBL" id="KQ257459">
    <property type="protein sequence ID" value="KNC98934.1"/>
    <property type="molecule type" value="Genomic_DNA"/>
</dbReference>
<dbReference type="OrthoDB" id="2161830at2759"/>
<dbReference type="SMART" id="SM01082">
    <property type="entry name" value="CHZ"/>
    <property type="match status" value="1"/>
</dbReference>
<feature type="domain" description="Histone chaperone" evidence="7">
    <location>
        <begin position="73"/>
        <end position="108"/>
    </location>
</feature>
<sequence>MLATTEPEVKDASLEVDESTKPTIESLKAAAAPAIQQEVPKDEEQPKAGESEQEEESEEDEDKMEVDDEDNVDFEEEDLVEIDAANIIETRTRGVKIDFANLPEEEKMEGEEDDEDDEDVVLEDE</sequence>
<dbReference type="Proteomes" id="UP000053201">
    <property type="component" value="Unassembled WGS sequence"/>
</dbReference>
<keyword evidence="5" id="KW-0539">Nucleus</keyword>
<organism evidence="8 9">
    <name type="scientific">Spizellomyces punctatus (strain DAOM BR117)</name>
    <dbReference type="NCBI Taxonomy" id="645134"/>
    <lineage>
        <taxon>Eukaryota</taxon>
        <taxon>Fungi</taxon>
        <taxon>Fungi incertae sedis</taxon>
        <taxon>Chytridiomycota</taxon>
        <taxon>Chytridiomycota incertae sedis</taxon>
        <taxon>Chytridiomycetes</taxon>
        <taxon>Spizellomycetales</taxon>
        <taxon>Spizellomycetaceae</taxon>
        <taxon>Spizellomyces</taxon>
    </lineage>
</organism>
<dbReference type="RefSeq" id="XP_016606974.1">
    <property type="nucleotide sequence ID" value="XM_016754103.1"/>
</dbReference>
<dbReference type="InParanoid" id="A0A0L0HD83"/>
<dbReference type="GeneID" id="27689240"/>
<evidence type="ECO:0000259" key="7">
    <source>
        <dbReference type="SMART" id="SM01082"/>
    </source>
</evidence>
<comment type="subcellular location">
    <subcellularLocation>
        <location evidence="2">Nucleus</location>
    </subcellularLocation>
</comment>
<evidence type="ECO:0000256" key="1">
    <source>
        <dbReference type="ARBA" id="ARBA00002212"/>
    </source>
</evidence>
<dbReference type="Pfam" id="PF09649">
    <property type="entry name" value="CHZ"/>
    <property type="match status" value="1"/>
</dbReference>
<dbReference type="GO" id="GO:0005634">
    <property type="term" value="C:nucleus"/>
    <property type="evidence" value="ECO:0007669"/>
    <property type="project" value="UniProtKB-SubCell"/>
</dbReference>
<dbReference type="InterPro" id="IPR019098">
    <property type="entry name" value="Histone_chaperone_domain_CHZ"/>
</dbReference>
<feature type="region of interest" description="Disordered" evidence="6">
    <location>
        <begin position="1"/>
        <end position="78"/>
    </location>
</feature>
<reference evidence="8 9" key="1">
    <citation type="submission" date="2009-08" db="EMBL/GenBank/DDBJ databases">
        <title>The Genome Sequence of Spizellomyces punctatus strain DAOM BR117.</title>
        <authorList>
            <consortium name="The Broad Institute Genome Sequencing Platform"/>
            <person name="Russ C."/>
            <person name="Cuomo C."/>
            <person name="Shea T."/>
            <person name="Young S.K."/>
            <person name="Zeng Q."/>
            <person name="Koehrsen M."/>
            <person name="Haas B."/>
            <person name="Borodovsky M."/>
            <person name="Guigo R."/>
            <person name="Alvarado L."/>
            <person name="Berlin A."/>
            <person name="Bochicchio J."/>
            <person name="Borenstein D."/>
            <person name="Chapman S."/>
            <person name="Chen Z."/>
            <person name="Engels R."/>
            <person name="Freedman E."/>
            <person name="Gellesch M."/>
            <person name="Goldberg J."/>
            <person name="Griggs A."/>
            <person name="Gujja S."/>
            <person name="Heiman D."/>
            <person name="Hepburn T."/>
            <person name="Howarth C."/>
            <person name="Jen D."/>
            <person name="Larson L."/>
            <person name="Lewis B."/>
            <person name="Mehta T."/>
            <person name="Park D."/>
            <person name="Pearson M."/>
            <person name="Roberts A."/>
            <person name="Saif S."/>
            <person name="Shenoy N."/>
            <person name="Sisk P."/>
            <person name="Stolte C."/>
            <person name="Sykes S."/>
            <person name="Thomson T."/>
            <person name="Walk T."/>
            <person name="White J."/>
            <person name="Yandava C."/>
            <person name="Burger G."/>
            <person name="Gray M.W."/>
            <person name="Holland P.W.H."/>
            <person name="King N."/>
            <person name="Lang F.B.F."/>
            <person name="Roger A.J."/>
            <person name="Ruiz-Trillo I."/>
            <person name="Lander E."/>
            <person name="Nusbaum C."/>
        </authorList>
    </citation>
    <scope>NUCLEOTIDE SEQUENCE [LARGE SCALE GENOMIC DNA]</scope>
    <source>
        <strain evidence="8 9">DAOM BR117</strain>
    </source>
</reference>
<feature type="compositionally biased region" description="Acidic residues" evidence="6">
    <location>
        <begin position="51"/>
        <end position="78"/>
    </location>
</feature>
<keyword evidence="9" id="KW-1185">Reference proteome</keyword>
<gene>
    <name evidence="8" type="ORF">SPPG_05896</name>
</gene>
<feature type="compositionally biased region" description="Basic and acidic residues" evidence="6">
    <location>
        <begin position="39"/>
        <end position="50"/>
    </location>
</feature>
<evidence type="ECO:0000313" key="8">
    <source>
        <dbReference type="EMBL" id="KNC98934.1"/>
    </source>
</evidence>
<evidence type="ECO:0000256" key="2">
    <source>
        <dbReference type="ARBA" id="ARBA00004123"/>
    </source>
</evidence>
<protein>
    <recommendedName>
        <fullName evidence="7">Histone chaperone domain-containing protein</fullName>
    </recommendedName>
</protein>
<proteinExistence type="inferred from homology"/>
<comment type="similarity">
    <text evidence="3">Belongs to the CHZ1 family.</text>
</comment>
<feature type="region of interest" description="Disordered" evidence="6">
    <location>
        <begin position="100"/>
        <end position="125"/>
    </location>
</feature>
<evidence type="ECO:0000313" key="9">
    <source>
        <dbReference type="Proteomes" id="UP000053201"/>
    </source>
</evidence>
<dbReference type="AlphaFoldDB" id="A0A0L0HD83"/>
<evidence type="ECO:0000256" key="6">
    <source>
        <dbReference type="SAM" id="MobiDB-lite"/>
    </source>
</evidence>
<feature type="compositionally biased region" description="Acidic residues" evidence="6">
    <location>
        <begin position="106"/>
        <end position="125"/>
    </location>
</feature>
<dbReference type="VEuPathDB" id="FungiDB:SPPG_05896"/>